<evidence type="ECO:0000256" key="1">
    <source>
        <dbReference type="SAM" id="MobiDB-lite"/>
    </source>
</evidence>
<feature type="compositionally biased region" description="Low complexity" evidence="1">
    <location>
        <begin position="82"/>
        <end position="93"/>
    </location>
</feature>
<evidence type="ECO:0000313" key="3">
    <source>
        <dbReference type="EMBL" id="KKW37036.1"/>
    </source>
</evidence>
<comment type="caution">
    <text evidence="3">The sequence shown here is derived from an EMBL/GenBank/DDBJ whole genome shotgun (WGS) entry which is preliminary data.</text>
</comment>
<reference evidence="3 4" key="1">
    <citation type="journal article" date="2015" name="Nature">
        <title>rRNA introns, odd ribosomes, and small enigmatic genomes across a large radiation of phyla.</title>
        <authorList>
            <person name="Brown C.T."/>
            <person name="Hug L.A."/>
            <person name="Thomas B.C."/>
            <person name="Sharon I."/>
            <person name="Castelle C.J."/>
            <person name="Singh A."/>
            <person name="Wilkins M.J."/>
            <person name="Williams K.H."/>
            <person name="Banfield J.F."/>
        </authorList>
    </citation>
    <scope>NUCLEOTIDE SEQUENCE [LARGE SCALE GENOMIC DNA]</scope>
</reference>
<dbReference type="PATRIC" id="fig|1618650.3.peg.89"/>
<gene>
    <name evidence="3" type="ORF">UY81_C0006G0010</name>
</gene>
<dbReference type="Proteomes" id="UP000034290">
    <property type="component" value="Unassembled WGS sequence"/>
</dbReference>
<evidence type="ECO:0000313" key="4">
    <source>
        <dbReference type="Proteomes" id="UP000034290"/>
    </source>
</evidence>
<name>A0A0G1Y1D0_9BACT</name>
<feature type="transmembrane region" description="Helical" evidence="2">
    <location>
        <begin position="21"/>
        <end position="39"/>
    </location>
</feature>
<dbReference type="AlphaFoldDB" id="A0A0G1Y1D0"/>
<proteinExistence type="predicted"/>
<sequence>MYNKEEHCVMSYDRSYIAGKITALTVFLGVAVLLVGVIVELPHSGQFARASSATTSVTVLNTPPLWPGTGTNANDAQEHLGSSTSTPTNSGSSVTWKALATDSSGDNYYLLICSALASATPNNSAAPTCGAGRTLGVSASTVSGTVATVSTTTYDGDATEFFNWYAYVCDFNINSQCNWYAETGSGTTSSPFVVNHRPSFSVYTDDSPKNPAQLVTWSTTASDADTYEGGDSDTVKLFVCKAADFTGSDCGVGGTWATSTFSAADPSATYTLDNPKPDDTYAAYGYVIDAHGGHASVGAAQGTDSVLVVSNVTPTIAAASVSLLDTDGAGPLNLTSTAGQTTGFSVQYTVTDQNSCSTTAAFGSEIIYGLPDVYRSGVTQASCDQSNEYDPNSCYTGTVATTTWNYSCTQQASSCLGPTDSDVVWTCTFPLWYVAQSTDGTGVSTDPQFWAQNWLASTQSADDDYATSSLVEATAGNELNSFLAYNVATSSIAYGGWQPGQDTGTVGNTALDRTPLQAVGNVGLDETLYGEHMCPTYPSCSGLPQSQIDVSNQKYATSSISYAAATALTASTSPVTYEIHVPKSTSTTEAAYGTTYWGIGVPSAITLSGDYIGVNTLIGVTSPSIAW</sequence>
<feature type="region of interest" description="Disordered" evidence="1">
    <location>
        <begin position="64"/>
        <end position="93"/>
    </location>
</feature>
<protein>
    <submittedName>
        <fullName evidence="3">Uncharacterized protein</fullName>
    </submittedName>
</protein>
<accession>A0A0G1Y1D0</accession>
<evidence type="ECO:0000256" key="2">
    <source>
        <dbReference type="SAM" id="Phobius"/>
    </source>
</evidence>
<dbReference type="EMBL" id="LCRM01000006">
    <property type="protein sequence ID" value="KKW37036.1"/>
    <property type="molecule type" value="Genomic_DNA"/>
</dbReference>
<keyword evidence="2" id="KW-0812">Transmembrane</keyword>
<keyword evidence="2" id="KW-1133">Transmembrane helix</keyword>
<organism evidence="3 4">
    <name type="scientific">Candidatus Giovannonibacteria bacterium GW2011_GWA2_53_7</name>
    <dbReference type="NCBI Taxonomy" id="1618650"/>
    <lineage>
        <taxon>Bacteria</taxon>
        <taxon>Candidatus Giovannoniibacteriota</taxon>
    </lineage>
</organism>
<keyword evidence="2" id="KW-0472">Membrane</keyword>